<evidence type="ECO:0000313" key="3">
    <source>
        <dbReference type="Proteomes" id="UP001143543"/>
    </source>
</evidence>
<accession>A0ABQ5MME9</accession>
<protein>
    <submittedName>
        <fullName evidence="2">Uncharacterized protein</fullName>
    </submittedName>
</protein>
<comment type="caution">
    <text evidence="2">The sequence shown here is derived from an EMBL/GenBank/DDBJ whole genome shotgun (WGS) entry which is preliminary data.</text>
</comment>
<reference evidence="2" key="1">
    <citation type="submission" date="2022-07" db="EMBL/GenBank/DDBJ databases">
        <title>Taxonomy of Novel Oxalotrophic and Methylotrophic Bacteria.</title>
        <authorList>
            <person name="Sahin N."/>
            <person name="Tani A."/>
        </authorList>
    </citation>
    <scope>NUCLEOTIDE SEQUENCE</scope>
    <source>
        <strain evidence="2">Y10</strain>
    </source>
</reference>
<evidence type="ECO:0000256" key="1">
    <source>
        <dbReference type="SAM" id="SignalP"/>
    </source>
</evidence>
<dbReference type="Proteomes" id="UP001143543">
    <property type="component" value="Unassembled WGS sequence"/>
</dbReference>
<dbReference type="RefSeq" id="WP_281766195.1">
    <property type="nucleotide sequence ID" value="NZ_BRVO01000004.1"/>
</dbReference>
<name>A0ABQ5MME9_9FLAO</name>
<evidence type="ECO:0000313" key="2">
    <source>
        <dbReference type="EMBL" id="GLB50559.1"/>
    </source>
</evidence>
<feature type="chain" id="PRO_5045905584" evidence="1">
    <location>
        <begin position="22"/>
        <end position="85"/>
    </location>
</feature>
<organism evidence="2 3">
    <name type="scientific">Neptunitalea lumnitzerae</name>
    <dbReference type="NCBI Taxonomy" id="2965509"/>
    <lineage>
        <taxon>Bacteria</taxon>
        <taxon>Pseudomonadati</taxon>
        <taxon>Bacteroidota</taxon>
        <taxon>Flavobacteriia</taxon>
        <taxon>Flavobacteriales</taxon>
        <taxon>Flavobacteriaceae</taxon>
        <taxon>Neptunitalea</taxon>
    </lineage>
</organism>
<feature type="signal peptide" evidence="1">
    <location>
        <begin position="1"/>
        <end position="21"/>
    </location>
</feature>
<keyword evidence="3" id="KW-1185">Reference proteome</keyword>
<dbReference type="EMBL" id="BRVO01000004">
    <property type="protein sequence ID" value="GLB50559.1"/>
    <property type="molecule type" value="Genomic_DNA"/>
</dbReference>
<proteinExistence type="predicted"/>
<sequence>MKKFFLAAAIVASLCFVGCSSDDDSAGGSSTDCFSCTFFGETQEYCHTGDDDFYTVTYEDGETEDVELSGVDWDDAKEALSMLCE</sequence>
<keyword evidence="1" id="KW-0732">Signal</keyword>
<gene>
    <name evidence="2" type="ORF">Y10_29270</name>
</gene>